<dbReference type="SMART" id="SM00360">
    <property type="entry name" value="RRM"/>
    <property type="match status" value="1"/>
</dbReference>
<dbReference type="InterPro" id="IPR012677">
    <property type="entry name" value="Nucleotide-bd_a/b_plait_sf"/>
</dbReference>
<dbReference type="EMBL" id="JABSTU010000004">
    <property type="protein sequence ID" value="KAH8033877.1"/>
    <property type="molecule type" value="Genomic_DNA"/>
</dbReference>
<keyword evidence="10" id="KW-1185">Reference proteome</keyword>
<feature type="region of interest" description="Disordered" evidence="7">
    <location>
        <begin position="1"/>
        <end position="28"/>
    </location>
</feature>
<keyword evidence="2" id="KW-0507">mRNA processing</keyword>
<evidence type="ECO:0000259" key="8">
    <source>
        <dbReference type="PROSITE" id="PS50102"/>
    </source>
</evidence>
<dbReference type="SUPFAM" id="SSF54928">
    <property type="entry name" value="RNA-binding domain, RBD"/>
    <property type="match status" value="1"/>
</dbReference>
<dbReference type="GO" id="GO:0003729">
    <property type="term" value="F:mRNA binding"/>
    <property type="evidence" value="ECO:0007669"/>
    <property type="project" value="TreeGrafter"/>
</dbReference>
<evidence type="ECO:0000313" key="9">
    <source>
        <dbReference type="EMBL" id="KAH8033877.1"/>
    </source>
</evidence>
<evidence type="ECO:0000256" key="5">
    <source>
        <dbReference type="ARBA" id="ARBA00023242"/>
    </source>
</evidence>
<comment type="caution">
    <text evidence="9">The sequence shown here is derived from an EMBL/GenBank/DDBJ whole genome shotgun (WGS) entry which is preliminary data.</text>
</comment>
<dbReference type="PANTHER" id="PTHR23003">
    <property type="entry name" value="RNA RECOGNITION MOTIF RRM DOMAIN CONTAINING PROTEIN"/>
    <property type="match status" value="1"/>
</dbReference>
<dbReference type="VEuPathDB" id="VectorBase:LOC119176711"/>
<reference evidence="9" key="1">
    <citation type="journal article" date="2020" name="Cell">
        <title>Large-Scale Comparative Analyses of Tick Genomes Elucidate Their Genetic Diversity and Vector Capacities.</title>
        <authorList>
            <consortium name="Tick Genome and Microbiome Consortium (TIGMIC)"/>
            <person name="Jia N."/>
            <person name="Wang J."/>
            <person name="Shi W."/>
            <person name="Du L."/>
            <person name="Sun Y."/>
            <person name="Zhan W."/>
            <person name="Jiang J.F."/>
            <person name="Wang Q."/>
            <person name="Zhang B."/>
            <person name="Ji P."/>
            <person name="Bell-Sakyi L."/>
            <person name="Cui X.M."/>
            <person name="Yuan T.T."/>
            <person name="Jiang B.G."/>
            <person name="Yang W.F."/>
            <person name="Lam T.T."/>
            <person name="Chang Q.C."/>
            <person name="Ding S.J."/>
            <person name="Wang X.J."/>
            <person name="Zhu J.G."/>
            <person name="Ruan X.D."/>
            <person name="Zhao L."/>
            <person name="Wei J.T."/>
            <person name="Ye R.Z."/>
            <person name="Que T.C."/>
            <person name="Du C.H."/>
            <person name="Zhou Y.H."/>
            <person name="Cheng J.X."/>
            <person name="Dai P.F."/>
            <person name="Guo W.B."/>
            <person name="Han X.H."/>
            <person name="Huang E.J."/>
            <person name="Li L.F."/>
            <person name="Wei W."/>
            <person name="Gao Y.C."/>
            <person name="Liu J.Z."/>
            <person name="Shao H.Z."/>
            <person name="Wang X."/>
            <person name="Wang C.C."/>
            <person name="Yang T.C."/>
            <person name="Huo Q.B."/>
            <person name="Li W."/>
            <person name="Chen H.Y."/>
            <person name="Chen S.E."/>
            <person name="Zhou L.G."/>
            <person name="Ni X.B."/>
            <person name="Tian J.H."/>
            <person name="Sheng Y."/>
            <person name="Liu T."/>
            <person name="Pan Y.S."/>
            <person name="Xia L.Y."/>
            <person name="Li J."/>
            <person name="Zhao F."/>
            <person name="Cao W.C."/>
        </authorList>
    </citation>
    <scope>NUCLEOTIDE SEQUENCE</scope>
    <source>
        <strain evidence="9">Rmic-2018</strain>
    </source>
</reference>
<proteinExistence type="predicted"/>
<evidence type="ECO:0000256" key="1">
    <source>
        <dbReference type="ARBA" id="ARBA00004123"/>
    </source>
</evidence>
<dbReference type="InterPro" id="IPR000504">
    <property type="entry name" value="RRM_dom"/>
</dbReference>
<dbReference type="GO" id="GO:0005737">
    <property type="term" value="C:cytoplasm"/>
    <property type="evidence" value="ECO:0007669"/>
    <property type="project" value="TreeGrafter"/>
</dbReference>
<name>A0A9J6EIA8_RHIMP</name>
<organism evidence="9 10">
    <name type="scientific">Rhipicephalus microplus</name>
    <name type="common">Cattle tick</name>
    <name type="synonym">Boophilus microplus</name>
    <dbReference type="NCBI Taxonomy" id="6941"/>
    <lineage>
        <taxon>Eukaryota</taxon>
        <taxon>Metazoa</taxon>
        <taxon>Ecdysozoa</taxon>
        <taxon>Arthropoda</taxon>
        <taxon>Chelicerata</taxon>
        <taxon>Arachnida</taxon>
        <taxon>Acari</taxon>
        <taxon>Parasitiformes</taxon>
        <taxon>Ixodida</taxon>
        <taxon>Ixodoidea</taxon>
        <taxon>Ixodidae</taxon>
        <taxon>Rhipicephalinae</taxon>
        <taxon>Rhipicephalus</taxon>
        <taxon>Boophilus</taxon>
    </lineage>
</organism>
<evidence type="ECO:0000256" key="7">
    <source>
        <dbReference type="SAM" id="MobiDB-lite"/>
    </source>
</evidence>
<dbReference type="Pfam" id="PF00076">
    <property type="entry name" value="RRM_1"/>
    <property type="match status" value="1"/>
</dbReference>
<feature type="compositionally biased region" description="Basic residues" evidence="7">
    <location>
        <begin position="1"/>
        <end position="14"/>
    </location>
</feature>
<dbReference type="GO" id="GO:0005634">
    <property type="term" value="C:nucleus"/>
    <property type="evidence" value="ECO:0007669"/>
    <property type="project" value="UniProtKB-SubCell"/>
</dbReference>
<dbReference type="Proteomes" id="UP000821866">
    <property type="component" value="Chromosome 2"/>
</dbReference>
<reference evidence="9" key="2">
    <citation type="submission" date="2021-09" db="EMBL/GenBank/DDBJ databases">
        <authorList>
            <person name="Jia N."/>
            <person name="Wang J."/>
            <person name="Shi W."/>
            <person name="Du L."/>
            <person name="Sun Y."/>
            <person name="Zhan W."/>
            <person name="Jiang J."/>
            <person name="Wang Q."/>
            <person name="Zhang B."/>
            <person name="Ji P."/>
            <person name="Sakyi L.B."/>
            <person name="Cui X."/>
            <person name="Yuan T."/>
            <person name="Jiang B."/>
            <person name="Yang W."/>
            <person name="Lam T.T.-Y."/>
            <person name="Chang Q."/>
            <person name="Ding S."/>
            <person name="Wang X."/>
            <person name="Zhu J."/>
            <person name="Ruan X."/>
            <person name="Zhao L."/>
            <person name="Wei J."/>
            <person name="Que T."/>
            <person name="Du C."/>
            <person name="Cheng J."/>
            <person name="Dai P."/>
            <person name="Han X."/>
            <person name="Huang E."/>
            <person name="Gao Y."/>
            <person name="Liu J."/>
            <person name="Shao H."/>
            <person name="Ye R."/>
            <person name="Li L."/>
            <person name="Wei W."/>
            <person name="Wang X."/>
            <person name="Wang C."/>
            <person name="Huo Q."/>
            <person name="Li W."/>
            <person name="Guo W."/>
            <person name="Chen H."/>
            <person name="Chen S."/>
            <person name="Zhou L."/>
            <person name="Zhou L."/>
            <person name="Ni X."/>
            <person name="Tian J."/>
            <person name="Zhou Y."/>
            <person name="Sheng Y."/>
            <person name="Liu T."/>
            <person name="Pan Y."/>
            <person name="Xia L."/>
            <person name="Li J."/>
            <person name="Zhao F."/>
            <person name="Cao W."/>
        </authorList>
    </citation>
    <scope>NUCLEOTIDE SEQUENCE</scope>
    <source>
        <strain evidence="9">Rmic-2018</strain>
        <tissue evidence="9">Larvae</tissue>
    </source>
</reference>
<dbReference type="Gene3D" id="3.30.70.330">
    <property type="match status" value="1"/>
</dbReference>
<evidence type="ECO:0000256" key="3">
    <source>
        <dbReference type="ARBA" id="ARBA00022737"/>
    </source>
</evidence>
<feature type="domain" description="RRM" evidence="8">
    <location>
        <begin position="51"/>
        <end position="123"/>
    </location>
</feature>
<dbReference type="InterPro" id="IPR050374">
    <property type="entry name" value="RRT5_SRSF_SR"/>
</dbReference>
<evidence type="ECO:0000256" key="2">
    <source>
        <dbReference type="ARBA" id="ARBA00022664"/>
    </source>
</evidence>
<evidence type="ECO:0000256" key="4">
    <source>
        <dbReference type="ARBA" id="ARBA00022884"/>
    </source>
</evidence>
<dbReference type="PANTHER" id="PTHR23003:SF62">
    <property type="entry name" value="SERINE_ARGININE (SR)-TYPE SHUTTLING MRNA BINDING PROTEIN NPL3"/>
    <property type="match status" value="1"/>
</dbReference>
<evidence type="ECO:0000256" key="6">
    <source>
        <dbReference type="PROSITE-ProRule" id="PRU00176"/>
    </source>
</evidence>
<evidence type="ECO:0000313" key="10">
    <source>
        <dbReference type="Proteomes" id="UP000821866"/>
    </source>
</evidence>
<dbReference type="PROSITE" id="PS50102">
    <property type="entry name" value="RRM"/>
    <property type="match status" value="1"/>
</dbReference>
<feature type="compositionally biased region" description="Basic and acidic residues" evidence="7">
    <location>
        <begin position="15"/>
        <end position="28"/>
    </location>
</feature>
<keyword evidence="4 6" id="KW-0694">RNA-binding</keyword>
<comment type="subcellular location">
    <subcellularLocation>
        <location evidence="1">Nucleus</location>
    </subcellularLocation>
</comment>
<keyword evidence="5" id="KW-0539">Nucleus</keyword>
<dbReference type="AlphaFoldDB" id="A0A9J6EIA8"/>
<dbReference type="InterPro" id="IPR035979">
    <property type="entry name" value="RBD_domain_sf"/>
</dbReference>
<sequence>MNYQRRRRRRRKEAVRRGAEEHRGVGEKHSRAFSVVNLNISTTSGGSSLLGRIFVGGLDGTMTHDDPEREFGKYGQHNEVRMAQNSPGFAFLEFENMSYVDEEMREMNGAIVNGVLRVERARQKSRWTCGVADNGGAVGPFRPRLRSGGSDAAMTGLDQQADLERRMIRRAQELMVGFSPQETMPLMQRPVPQDPATTTRRRQ</sequence>
<gene>
    <name evidence="9" type="ORF">HPB51_016649</name>
</gene>
<keyword evidence="3" id="KW-0677">Repeat</keyword>
<accession>A0A9J6EIA8</accession>
<protein>
    <recommendedName>
        <fullName evidence="8">RRM domain-containing protein</fullName>
    </recommendedName>
</protein>
<dbReference type="GO" id="GO:0006397">
    <property type="term" value="P:mRNA processing"/>
    <property type="evidence" value="ECO:0007669"/>
    <property type="project" value="UniProtKB-KW"/>
</dbReference>